<accession>A0A8I0FAL0</accession>
<sequence length="184" mass="21181">AIYEAVLKLINTAKPKEHLDLSMFYLSERKIIKALKSAQERGVIVRVLLDPNKDAFGRQKNGIPNRQVASELHAAGIPIRWCDTHGEQNHSKMILKYNAQQAELIVGSANFTARNLKNYNLETDMLVVGKVQDQVFKDAQNYFNTSWSNLQGRQMSVDYAKYADESKVKYWIYRFMEWSGLSTF</sequence>
<comment type="catalytic activity">
    <reaction evidence="1">
        <text>a 1,2-diacyl-sn-glycero-3-phosphocholine + H2O = a 1,2-diacyl-sn-glycero-3-phosphate + choline + H(+)</text>
        <dbReference type="Rhea" id="RHEA:14445"/>
        <dbReference type="ChEBI" id="CHEBI:15354"/>
        <dbReference type="ChEBI" id="CHEBI:15377"/>
        <dbReference type="ChEBI" id="CHEBI:15378"/>
        <dbReference type="ChEBI" id="CHEBI:57643"/>
        <dbReference type="ChEBI" id="CHEBI:58608"/>
        <dbReference type="EC" id="3.1.4.4"/>
    </reaction>
</comment>
<dbReference type="EMBL" id="JACSVK010000288">
    <property type="protein sequence ID" value="MBD0222250.1"/>
    <property type="molecule type" value="Genomic_DNA"/>
</dbReference>
<dbReference type="RefSeq" id="WP_223234953.1">
    <property type="nucleotide sequence ID" value="NZ_JACSVK010000288.1"/>
</dbReference>
<gene>
    <name evidence="8" type="ORF">IAG11_20635</name>
</gene>
<evidence type="ECO:0000256" key="3">
    <source>
        <dbReference type="ARBA" id="ARBA00012027"/>
    </source>
</evidence>
<dbReference type="InterPro" id="IPR051406">
    <property type="entry name" value="PLD_domain"/>
</dbReference>
<keyword evidence="6" id="KW-0443">Lipid metabolism</keyword>
<dbReference type="PANTHER" id="PTHR43856:SF1">
    <property type="entry name" value="MITOCHONDRIAL CARDIOLIPIN HYDROLASE"/>
    <property type="match status" value="1"/>
</dbReference>
<evidence type="ECO:0000313" key="9">
    <source>
        <dbReference type="Proteomes" id="UP000634608"/>
    </source>
</evidence>
<dbReference type="GO" id="GO:0016042">
    <property type="term" value="P:lipid catabolic process"/>
    <property type="evidence" value="ECO:0007669"/>
    <property type="project" value="UniProtKB-KW"/>
</dbReference>
<evidence type="ECO:0000256" key="4">
    <source>
        <dbReference type="ARBA" id="ARBA00022801"/>
    </source>
</evidence>
<dbReference type="SUPFAM" id="SSF56024">
    <property type="entry name" value="Phospholipase D/nuclease"/>
    <property type="match status" value="1"/>
</dbReference>
<evidence type="ECO:0000256" key="6">
    <source>
        <dbReference type="ARBA" id="ARBA00023098"/>
    </source>
</evidence>
<proteinExistence type="inferred from homology"/>
<evidence type="ECO:0000256" key="5">
    <source>
        <dbReference type="ARBA" id="ARBA00022963"/>
    </source>
</evidence>
<dbReference type="GO" id="GO:0016891">
    <property type="term" value="F:RNA endonuclease activity producing 5'-phosphomonoesters, hydrolytic mechanism"/>
    <property type="evidence" value="ECO:0007669"/>
    <property type="project" value="TreeGrafter"/>
</dbReference>
<dbReference type="EC" id="3.1.4.4" evidence="3"/>
<dbReference type="CDD" id="cd09130">
    <property type="entry name" value="PLDc_unchar2_2"/>
    <property type="match status" value="1"/>
</dbReference>
<dbReference type="Pfam" id="PF13091">
    <property type="entry name" value="PLDc_2"/>
    <property type="match status" value="1"/>
</dbReference>
<keyword evidence="5" id="KW-0442">Lipid degradation</keyword>
<dbReference type="AlphaFoldDB" id="A0A8I0FAL0"/>
<organism evidence="8 9">
    <name type="scientific">Acinetobacter baumannii</name>
    <dbReference type="NCBI Taxonomy" id="470"/>
    <lineage>
        <taxon>Bacteria</taxon>
        <taxon>Pseudomonadati</taxon>
        <taxon>Pseudomonadota</taxon>
        <taxon>Gammaproteobacteria</taxon>
        <taxon>Moraxellales</taxon>
        <taxon>Moraxellaceae</taxon>
        <taxon>Acinetobacter</taxon>
        <taxon>Acinetobacter calcoaceticus/baumannii complex</taxon>
    </lineage>
</organism>
<dbReference type="Gene3D" id="3.30.870.10">
    <property type="entry name" value="Endonuclease Chain A"/>
    <property type="match status" value="1"/>
</dbReference>
<feature type="domain" description="Phospholipase D-like" evidence="7">
    <location>
        <begin position="7"/>
        <end position="147"/>
    </location>
</feature>
<dbReference type="GO" id="GO:0004630">
    <property type="term" value="F:phospholipase D activity"/>
    <property type="evidence" value="ECO:0007669"/>
    <property type="project" value="UniProtKB-EC"/>
</dbReference>
<protein>
    <recommendedName>
        <fullName evidence="3">phospholipase D</fullName>
        <ecNumber evidence="3">3.1.4.4</ecNumber>
    </recommendedName>
</protein>
<dbReference type="Proteomes" id="UP000634608">
    <property type="component" value="Unassembled WGS sequence"/>
</dbReference>
<comment type="caution">
    <text evidence="8">The sequence shown here is derived from an EMBL/GenBank/DDBJ whole genome shotgun (WGS) entry which is preliminary data.</text>
</comment>
<evidence type="ECO:0000256" key="1">
    <source>
        <dbReference type="ARBA" id="ARBA00000798"/>
    </source>
</evidence>
<comment type="similarity">
    <text evidence="2">Belongs to the phospholipase D family.</text>
</comment>
<reference evidence="8" key="1">
    <citation type="submission" date="2020-08" db="EMBL/GenBank/DDBJ databases">
        <title>Diversity of carbapenem-resistant Acinetobacter baumannii and bacteriophage-mediated spread of the Oxa23 carbapenemase.</title>
        <authorList>
            <person name="Abouelfetouh A."/>
            <person name="Mattock J."/>
            <person name="Turner D."/>
            <person name="Li E."/>
            <person name="Evans B.A."/>
        </authorList>
    </citation>
    <scope>NUCLEOTIDE SEQUENCE</scope>
    <source>
        <strain evidence="8">A86</strain>
    </source>
</reference>
<keyword evidence="4" id="KW-0378">Hydrolase</keyword>
<dbReference type="PANTHER" id="PTHR43856">
    <property type="entry name" value="CARDIOLIPIN HYDROLASE"/>
    <property type="match status" value="1"/>
</dbReference>
<feature type="non-terminal residue" evidence="8">
    <location>
        <position position="1"/>
    </location>
</feature>
<name>A0A8I0FAL0_ACIBA</name>
<dbReference type="InterPro" id="IPR025202">
    <property type="entry name" value="PLD-like_dom"/>
</dbReference>
<evidence type="ECO:0000313" key="8">
    <source>
        <dbReference type="EMBL" id="MBD0222250.1"/>
    </source>
</evidence>
<evidence type="ECO:0000259" key="7">
    <source>
        <dbReference type="Pfam" id="PF13091"/>
    </source>
</evidence>
<evidence type="ECO:0000256" key="2">
    <source>
        <dbReference type="ARBA" id="ARBA00008664"/>
    </source>
</evidence>